<evidence type="ECO:0000256" key="4">
    <source>
        <dbReference type="ARBA" id="ARBA00022989"/>
    </source>
</evidence>
<organism evidence="7 8">
    <name type="scientific">Pseudoxanthomonas composti</name>
    <dbReference type="NCBI Taxonomy" id="2137479"/>
    <lineage>
        <taxon>Bacteria</taxon>
        <taxon>Pseudomonadati</taxon>
        <taxon>Pseudomonadota</taxon>
        <taxon>Gammaproteobacteria</taxon>
        <taxon>Lysobacterales</taxon>
        <taxon>Lysobacteraceae</taxon>
        <taxon>Pseudoxanthomonas</taxon>
    </lineage>
</organism>
<comment type="caution">
    <text evidence="7">The sequence shown here is derived from an EMBL/GenBank/DDBJ whole genome shotgun (WGS) entry which is preliminary data.</text>
</comment>
<dbReference type="RefSeq" id="WP_129469515.1">
    <property type="nucleotide sequence ID" value="NZ_SAWZ01000001.1"/>
</dbReference>
<dbReference type="OrthoDB" id="5973594at2"/>
<evidence type="ECO:0000313" key="7">
    <source>
        <dbReference type="EMBL" id="RXR08624.1"/>
    </source>
</evidence>
<evidence type="ECO:0000256" key="1">
    <source>
        <dbReference type="ARBA" id="ARBA00022475"/>
    </source>
</evidence>
<dbReference type="InterPro" id="IPR010664">
    <property type="entry name" value="LipoPS_assembly_LptC-rel"/>
</dbReference>
<sequence length="187" mass="20948">MSWRGIAAIVLVAAALFSGWSAWNNRDRRSQETVDPDRSSYVLRDFQMTALDKDGKESVTLQAPYMQSSAQDKSYTVQTPLFLVPDENGGHWETRSKTAWISADGDKAILQDDVVANSAPGAPDRTDFKTSRLDLLPNENRAVTDQQVTLTQPGSILTGRGFEMNLDTRQYKFQSRVKSRYVPKSAR</sequence>
<dbReference type="GO" id="GO:0043165">
    <property type="term" value="P:Gram-negative-bacterium-type cell outer membrane assembly"/>
    <property type="evidence" value="ECO:0007669"/>
    <property type="project" value="UniProtKB-UniRule"/>
</dbReference>
<dbReference type="AlphaFoldDB" id="A0A4Q1JZ72"/>
<dbReference type="EMBL" id="SAWZ01000001">
    <property type="protein sequence ID" value="RXR08624.1"/>
    <property type="molecule type" value="Genomic_DNA"/>
</dbReference>
<evidence type="ECO:0000256" key="5">
    <source>
        <dbReference type="ARBA" id="ARBA00023136"/>
    </source>
</evidence>
<dbReference type="PANTHER" id="PTHR37481:SF1">
    <property type="entry name" value="LIPOPOLYSACCHARIDE EXPORT SYSTEM PROTEIN LPTC"/>
    <property type="match status" value="1"/>
</dbReference>
<comment type="similarity">
    <text evidence="6">Belongs to the LptC family.</text>
</comment>
<dbReference type="HAMAP" id="MF_01915">
    <property type="entry name" value="LPS_assembly_LptC"/>
    <property type="match status" value="1"/>
</dbReference>
<keyword evidence="2 6" id="KW-0997">Cell inner membrane</keyword>
<dbReference type="InterPro" id="IPR026265">
    <property type="entry name" value="LptC"/>
</dbReference>
<evidence type="ECO:0000256" key="3">
    <source>
        <dbReference type="ARBA" id="ARBA00022692"/>
    </source>
</evidence>
<keyword evidence="8" id="KW-1185">Reference proteome</keyword>
<evidence type="ECO:0000256" key="6">
    <source>
        <dbReference type="HAMAP-Rule" id="MF_01915"/>
    </source>
</evidence>
<accession>A0A4Q1JZ72</accession>
<dbReference type="GO" id="GO:0017089">
    <property type="term" value="F:glycolipid transfer activity"/>
    <property type="evidence" value="ECO:0007669"/>
    <property type="project" value="TreeGrafter"/>
</dbReference>
<dbReference type="Pfam" id="PF06835">
    <property type="entry name" value="LptC"/>
    <property type="match status" value="1"/>
</dbReference>
<gene>
    <name evidence="6 7" type="primary">lptC</name>
    <name evidence="7" type="ORF">EPA99_02035</name>
</gene>
<keyword evidence="1 6" id="KW-1003">Cell membrane</keyword>
<comment type="function">
    <text evidence="6">Involved in the assembly of lipopolysaccharide (LPS). Required for the translocation of LPS from the inner membrane to the outer membrane. Facilitates the transfer of LPS from the inner membrane to the periplasmic protein LptA. Could be a docking site for LptA.</text>
</comment>
<evidence type="ECO:0000313" key="8">
    <source>
        <dbReference type="Proteomes" id="UP000289784"/>
    </source>
</evidence>
<dbReference type="GO" id="GO:0030288">
    <property type="term" value="C:outer membrane-bounded periplasmic space"/>
    <property type="evidence" value="ECO:0007669"/>
    <property type="project" value="TreeGrafter"/>
</dbReference>
<keyword evidence="4 6" id="KW-1133">Transmembrane helix</keyword>
<dbReference type="Gene3D" id="2.60.450.10">
    <property type="entry name" value="Lipopolysaccharide (LPS) transport protein A like domain"/>
    <property type="match status" value="1"/>
</dbReference>
<dbReference type="Proteomes" id="UP000289784">
    <property type="component" value="Unassembled WGS sequence"/>
</dbReference>
<comment type="subunit">
    <text evidence="6">Component of the lipopolysaccharide transport and assembly complex. Interacts with LptA and the LptBFG transporter complex.</text>
</comment>
<dbReference type="GO" id="GO:0005886">
    <property type="term" value="C:plasma membrane"/>
    <property type="evidence" value="ECO:0007669"/>
    <property type="project" value="UniProtKB-SubCell"/>
</dbReference>
<proteinExistence type="inferred from homology"/>
<keyword evidence="3 6" id="KW-0812">Transmembrane</keyword>
<evidence type="ECO:0000256" key="2">
    <source>
        <dbReference type="ARBA" id="ARBA00022519"/>
    </source>
</evidence>
<keyword evidence="5 6" id="KW-0472">Membrane</keyword>
<dbReference type="PANTHER" id="PTHR37481">
    <property type="entry name" value="LIPOPOLYSACCHARIDE EXPORT SYSTEM PROTEIN LPTC"/>
    <property type="match status" value="1"/>
</dbReference>
<reference evidence="7 8" key="1">
    <citation type="submission" date="2019-01" db="EMBL/GenBank/DDBJ databases">
        <title>Pseudoxanthomonas composti sp. nov., isolated from compost.</title>
        <authorList>
            <person name="Yang G."/>
        </authorList>
    </citation>
    <scope>NUCLEOTIDE SEQUENCE [LARGE SCALE GENOMIC DNA]</scope>
    <source>
        <strain evidence="7 8">GSS15</strain>
    </source>
</reference>
<comment type="subcellular location">
    <subcellularLocation>
        <location evidence="6">Cell inner membrane</location>
        <topology evidence="6">Single-pass membrane protein</topology>
    </subcellularLocation>
</comment>
<dbReference type="InterPro" id="IPR052363">
    <property type="entry name" value="LPS_export_LptC"/>
</dbReference>
<name>A0A4Q1JZ72_9GAMM</name>
<dbReference type="NCBIfam" id="TIGR04409">
    <property type="entry name" value="LptC_YrbK"/>
    <property type="match status" value="1"/>
</dbReference>
<protein>
    <recommendedName>
        <fullName evidence="6">Lipopolysaccharide export system protein LptC</fullName>
    </recommendedName>
</protein>
<dbReference type="GO" id="GO:0015221">
    <property type="term" value="F:lipopolysaccharide transmembrane transporter activity"/>
    <property type="evidence" value="ECO:0007669"/>
    <property type="project" value="InterPro"/>
</dbReference>